<dbReference type="KEGG" id="fpa:FPR_23630"/>
<dbReference type="EMBL" id="FP929046">
    <property type="protein sequence ID" value="CBL02532.1"/>
    <property type="molecule type" value="Genomic_DNA"/>
</dbReference>
<name>D4KCG9_9FIRM</name>
<reference evidence="1 2" key="1">
    <citation type="submission" date="2010-03" db="EMBL/GenBank/DDBJ databases">
        <title>The genome sequence of Faecalibacterium prausnitzii SL3/3.</title>
        <authorList>
            <consortium name="metaHIT consortium -- http://www.metahit.eu/"/>
            <person name="Pajon A."/>
            <person name="Turner K."/>
            <person name="Parkhill J."/>
            <person name="Duncan S."/>
            <person name="Flint H."/>
        </authorList>
    </citation>
    <scope>NUCLEOTIDE SEQUENCE [LARGE SCALE GENOMIC DNA]</scope>
    <source>
        <strain evidence="1 2">SL3/3</strain>
    </source>
</reference>
<reference evidence="1 2" key="2">
    <citation type="submission" date="2010-03" db="EMBL/GenBank/DDBJ databases">
        <authorList>
            <person name="Pajon A."/>
        </authorList>
    </citation>
    <scope>NUCLEOTIDE SEQUENCE [LARGE SCALE GENOMIC DNA]</scope>
    <source>
        <strain evidence="1 2">SL3/3</strain>
    </source>
</reference>
<sequence>MKVVELINKLNEIGYDENTELTFGFADGNTGEWYEAPFDEITYGIDLTGEPYHNDVINIDMDVDSVKEYQKDKAECAVIDIVEEMQYVLNKYQRKLIF</sequence>
<dbReference type="HOGENOM" id="CLU_2477829_0_0_9"/>
<protein>
    <submittedName>
        <fullName evidence="1">Uncharacterized protein</fullName>
    </submittedName>
</protein>
<dbReference type="PATRIC" id="fig|657322.3.peg.2224"/>
<dbReference type="RefSeq" id="WP_015538053.1">
    <property type="nucleotide sequence ID" value="NC_021020.1"/>
</dbReference>
<proteinExistence type="predicted"/>
<evidence type="ECO:0000313" key="1">
    <source>
        <dbReference type="EMBL" id="CBL02532.1"/>
    </source>
</evidence>
<dbReference type="AlphaFoldDB" id="D4KCG9"/>
<dbReference type="Proteomes" id="UP000007059">
    <property type="component" value="Chromosome"/>
</dbReference>
<gene>
    <name evidence="1" type="ORF">FPR_23630</name>
</gene>
<evidence type="ECO:0000313" key="2">
    <source>
        <dbReference type="Proteomes" id="UP000007059"/>
    </source>
</evidence>
<accession>D4KCG9</accession>
<organism evidence="1 2">
    <name type="scientific">Faecalibacterium prausnitzii SL3/3</name>
    <dbReference type="NCBI Taxonomy" id="657322"/>
    <lineage>
        <taxon>Bacteria</taxon>
        <taxon>Bacillati</taxon>
        <taxon>Bacillota</taxon>
        <taxon>Clostridia</taxon>
        <taxon>Eubacteriales</taxon>
        <taxon>Oscillospiraceae</taxon>
        <taxon>Faecalibacterium</taxon>
    </lineage>
</organism>